<name>A0A0M9CIA3_9FLAO</name>
<dbReference type="STRING" id="1300348.I602_2279"/>
<gene>
    <name evidence="2" type="ORF">I602_2279</name>
    <name evidence="3" type="ORF">SAMN05444353_2053</name>
</gene>
<proteinExistence type="predicted"/>
<dbReference type="AlphaFoldDB" id="A0A0M9CIA3"/>
<reference evidence="3 5" key="2">
    <citation type="submission" date="2016-10" db="EMBL/GenBank/DDBJ databases">
        <authorList>
            <person name="Varghese N."/>
            <person name="Submissions S."/>
        </authorList>
    </citation>
    <scope>NUCLEOTIDE SEQUENCE [LARGE SCALE GENOMIC DNA]</scope>
    <source>
        <strain evidence="3 5">DSW-5</strain>
    </source>
</reference>
<reference evidence="2 4" key="1">
    <citation type="submission" date="2015-07" db="EMBL/GenBank/DDBJ databases">
        <title>Genome of Polaribacter dokdonenesis DSW-5, isolated from seawater off Dokdo in Korea.</title>
        <authorList>
            <person name="Yoon K."/>
            <person name="Song J.Y."/>
            <person name="Kim J.F."/>
        </authorList>
    </citation>
    <scope>NUCLEOTIDE SEQUENCE [LARGE SCALE GENOMIC DNA]</scope>
    <source>
        <strain evidence="2 4">DSW-5</strain>
    </source>
</reference>
<protein>
    <submittedName>
        <fullName evidence="2">Glyoxalase/bleomycin resistance protein/dioxygenase</fullName>
    </submittedName>
</protein>
<dbReference type="Proteomes" id="UP000183071">
    <property type="component" value="Unassembled WGS sequence"/>
</dbReference>
<dbReference type="GO" id="GO:0051213">
    <property type="term" value="F:dioxygenase activity"/>
    <property type="evidence" value="ECO:0007669"/>
    <property type="project" value="UniProtKB-KW"/>
</dbReference>
<keyword evidence="2" id="KW-0560">Oxidoreductase</keyword>
<dbReference type="SUPFAM" id="SSF54593">
    <property type="entry name" value="Glyoxalase/Bleomycin resistance protein/Dihydroxybiphenyl dioxygenase"/>
    <property type="match status" value="1"/>
</dbReference>
<dbReference type="PROSITE" id="PS51819">
    <property type="entry name" value="VOC"/>
    <property type="match status" value="1"/>
</dbReference>
<dbReference type="EMBL" id="FNUE01000002">
    <property type="protein sequence ID" value="SEE51031.1"/>
    <property type="molecule type" value="Genomic_DNA"/>
</dbReference>
<dbReference type="OrthoDB" id="674527at2"/>
<evidence type="ECO:0000259" key="1">
    <source>
        <dbReference type="PROSITE" id="PS51819"/>
    </source>
</evidence>
<keyword evidence="5" id="KW-1185">Reference proteome</keyword>
<evidence type="ECO:0000313" key="5">
    <source>
        <dbReference type="Proteomes" id="UP000183071"/>
    </source>
</evidence>
<dbReference type="InterPro" id="IPR029068">
    <property type="entry name" value="Glyas_Bleomycin-R_OHBP_Dase"/>
</dbReference>
<dbReference type="Gene3D" id="3.10.180.10">
    <property type="entry name" value="2,3-Dihydroxybiphenyl 1,2-Dioxygenase, domain 1"/>
    <property type="match status" value="1"/>
</dbReference>
<dbReference type="RefSeq" id="WP_053974801.1">
    <property type="nucleotide sequence ID" value="NZ_FNUE01000002.1"/>
</dbReference>
<evidence type="ECO:0000313" key="3">
    <source>
        <dbReference type="EMBL" id="SEE51031.1"/>
    </source>
</evidence>
<feature type="domain" description="VOC" evidence="1">
    <location>
        <begin position="1"/>
        <end position="117"/>
    </location>
</feature>
<accession>A0A0M9CIA3</accession>
<comment type="caution">
    <text evidence="2">The sequence shown here is derived from an EMBL/GenBank/DDBJ whole genome shotgun (WGS) entry which is preliminary data.</text>
</comment>
<evidence type="ECO:0000313" key="2">
    <source>
        <dbReference type="EMBL" id="KOY52719.1"/>
    </source>
</evidence>
<dbReference type="EMBL" id="LGBR01000001">
    <property type="protein sequence ID" value="KOY52719.1"/>
    <property type="molecule type" value="Genomic_DNA"/>
</dbReference>
<keyword evidence="2" id="KW-0223">Dioxygenase</keyword>
<sequence length="119" mass="14144">MFKSVRSFIGAKNYKESLEFYKDLGFKELTLSDTMTYFSISEDLGFYLQKAFVKDWVDNSMLFLEVEDLENYLDNLKSKNLTQKYKKVRLSEIVINDWGKEFFLHDPSGILWHIGNFKN</sequence>
<dbReference type="InterPro" id="IPR037523">
    <property type="entry name" value="VOC_core"/>
</dbReference>
<dbReference type="PATRIC" id="fig|1300348.6.peg.2280"/>
<organism evidence="2 4">
    <name type="scientific">Polaribacter dokdonensis DSW-5</name>
    <dbReference type="NCBI Taxonomy" id="1300348"/>
    <lineage>
        <taxon>Bacteria</taxon>
        <taxon>Pseudomonadati</taxon>
        <taxon>Bacteroidota</taxon>
        <taxon>Flavobacteriia</taxon>
        <taxon>Flavobacteriales</taxon>
        <taxon>Flavobacteriaceae</taxon>
    </lineage>
</organism>
<dbReference type="Proteomes" id="UP000037716">
    <property type="component" value="Unassembled WGS sequence"/>
</dbReference>
<evidence type="ECO:0000313" key="4">
    <source>
        <dbReference type="Proteomes" id="UP000037716"/>
    </source>
</evidence>